<protein>
    <submittedName>
        <fullName evidence="1">Uncharacterized protein</fullName>
    </submittedName>
</protein>
<dbReference type="InterPro" id="IPR057930">
    <property type="entry name" value="Antitoxin_put"/>
</dbReference>
<proteinExistence type="predicted"/>
<gene>
    <name evidence="1" type="ORF">Q3M24_10890</name>
</gene>
<name>A0AAU8M133_9BACT</name>
<dbReference type="KEGG" id="eaj:Q3M24_10890"/>
<reference evidence="1" key="2">
    <citation type="submission" date="2024-06" db="EMBL/GenBank/DDBJ databases">
        <authorList>
            <person name="Plum-Jensen L.E."/>
            <person name="Schramm A."/>
            <person name="Marshall I.P.G."/>
        </authorList>
    </citation>
    <scope>NUCLEOTIDE SEQUENCE</scope>
    <source>
        <strain evidence="1">Rat1</strain>
    </source>
</reference>
<evidence type="ECO:0000313" key="1">
    <source>
        <dbReference type="EMBL" id="XCN75206.1"/>
    </source>
</evidence>
<reference evidence="1" key="1">
    <citation type="journal article" date="2024" name="Syst. Appl. Microbiol.">
        <title>First single-strain enrichments of Electrothrix cable bacteria, description of E. aestuarii sp. nov. and E. rattekaaiensis sp. nov., and proposal of a cable bacteria taxonomy following the rules of the SeqCode.</title>
        <authorList>
            <person name="Plum-Jensen L.E."/>
            <person name="Schramm A."/>
            <person name="Marshall I.P.G."/>
        </authorList>
    </citation>
    <scope>NUCLEOTIDE SEQUENCE</scope>
    <source>
        <strain evidence="1">Rat1</strain>
    </source>
</reference>
<dbReference type="AlphaFoldDB" id="A0AAU8M133"/>
<dbReference type="Pfam" id="PF25734">
    <property type="entry name" value="RelB_like_antitoxin"/>
    <property type="match status" value="1"/>
</dbReference>
<accession>A0AAU8M133</accession>
<sequence length="69" mass="7829">MELSISDEKTKELLTEVMIELLKSKRDLIYDILLEALEEVGMANAIAEGRTNDFVSEDEVLSILDRTVE</sequence>
<organism evidence="1">
    <name type="scientific">Candidatus Electrothrix aestuarii</name>
    <dbReference type="NCBI Taxonomy" id="3062594"/>
    <lineage>
        <taxon>Bacteria</taxon>
        <taxon>Pseudomonadati</taxon>
        <taxon>Thermodesulfobacteriota</taxon>
        <taxon>Desulfobulbia</taxon>
        <taxon>Desulfobulbales</taxon>
        <taxon>Desulfobulbaceae</taxon>
        <taxon>Candidatus Electrothrix</taxon>
    </lineage>
</organism>
<dbReference type="EMBL" id="CP159373">
    <property type="protein sequence ID" value="XCN75206.1"/>
    <property type="molecule type" value="Genomic_DNA"/>
</dbReference>